<keyword evidence="1" id="KW-0472">Membrane</keyword>
<dbReference type="KEGG" id="asip:AQUSIP_12780"/>
<name>A0A5E4PHP9_9COXI</name>
<proteinExistence type="predicted"/>
<gene>
    <name evidence="2" type="ORF">AQUSIP_12780</name>
</gene>
<reference evidence="2 3" key="1">
    <citation type="submission" date="2019-08" db="EMBL/GenBank/DDBJ databases">
        <authorList>
            <person name="Guy L."/>
        </authorList>
    </citation>
    <scope>NUCLEOTIDE SEQUENCE [LARGE SCALE GENOMIC DNA]</scope>
    <source>
        <strain evidence="2 3">SGT-108</strain>
    </source>
</reference>
<evidence type="ECO:0000313" key="3">
    <source>
        <dbReference type="Proteomes" id="UP000324194"/>
    </source>
</evidence>
<accession>A0A5E4PHP9</accession>
<dbReference type="EMBL" id="LR699119">
    <property type="protein sequence ID" value="VVC75977.1"/>
    <property type="molecule type" value="Genomic_DNA"/>
</dbReference>
<dbReference type="Proteomes" id="UP000324194">
    <property type="component" value="Chromosome 1"/>
</dbReference>
<keyword evidence="1" id="KW-0812">Transmembrane</keyword>
<keyword evidence="3" id="KW-1185">Reference proteome</keyword>
<keyword evidence="1" id="KW-1133">Transmembrane helix</keyword>
<evidence type="ECO:0000256" key="1">
    <source>
        <dbReference type="SAM" id="Phobius"/>
    </source>
</evidence>
<sequence>MKMYDLITALIIIIIWAFTLGICFSILLFSFLYIFSV</sequence>
<organism evidence="2 3">
    <name type="scientific">Aquicella siphonis</name>
    <dbReference type="NCBI Taxonomy" id="254247"/>
    <lineage>
        <taxon>Bacteria</taxon>
        <taxon>Pseudomonadati</taxon>
        <taxon>Pseudomonadota</taxon>
        <taxon>Gammaproteobacteria</taxon>
        <taxon>Legionellales</taxon>
        <taxon>Coxiellaceae</taxon>
        <taxon>Aquicella</taxon>
    </lineage>
</organism>
<dbReference type="AlphaFoldDB" id="A0A5E4PHP9"/>
<evidence type="ECO:0000313" key="2">
    <source>
        <dbReference type="EMBL" id="VVC75977.1"/>
    </source>
</evidence>
<feature type="transmembrane region" description="Helical" evidence="1">
    <location>
        <begin position="6"/>
        <end position="35"/>
    </location>
</feature>
<protein>
    <submittedName>
        <fullName evidence="2">Uncharacterized protein</fullName>
    </submittedName>
</protein>